<dbReference type="OrthoDB" id="9881663at2"/>
<sequence length="103" mass="12017">MNKGDLNEREIAPKIRFETKLIDLYVASISFERNGLYLNKVLYNAGGISSYSRVHFKNGLIELQDIKPPYVLSKKVNNDTLRISKNDVNYYLLVTQEIEYSRR</sequence>
<dbReference type="AlphaFoldDB" id="A0A0A2M3X4"/>
<dbReference type="Proteomes" id="UP000030152">
    <property type="component" value="Unassembled WGS sequence"/>
</dbReference>
<evidence type="ECO:0000313" key="2">
    <source>
        <dbReference type="Proteomes" id="UP000030152"/>
    </source>
</evidence>
<dbReference type="STRING" id="1121895.GCA_000378485_02261"/>
<reference evidence="1 2" key="1">
    <citation type="submission" date="2013-09" db="EMBL/GenBank/DDBJ databases">
        <authorList>
            <person name="Zeng Z."/>
            <person name="Chen C."/>
        </authorList>
    </citation>
    <scope>NUCLEOTIDE SEQUENCE [LARGE SCALE GENOMIC DNA]</scope>
    <source>
        <strain evidence="1 2">WB 3.3-2</strain>
    </source>
</reference>
<dbReference type="EMBL" id="JRLX01000005">
    <property type="protein sequence ID" value="KGO87342.1"/>
    <property type="molecule type" value="Genomic_DNA"/>
</dbReference>
<comment type="caution">
    <text evidence="1">The sequence shown here is derived from an EMBL/GenBank/DDBJ whole genome shotgun (WGS) entry which is preliminary data.</text>
</comment>
<dbReference type="RefSeq" id="WP_020213423.1">
    <property type="nucleotide sequence ID" value="NZ_JRLX01000005.1"/>
</dbReference>
<name>A0A0A2M3X4_9FLAO</name>
<evidence type="ECO:0000313" key="1">
    <source>
        <dbReference type="EMBL" id="KGO87342.1"/>
    </source>
</evidence>
<protein>
    <submittedName>
        <fullName evidence="1">Uncharacterized protein</fullName>
    </submittedName>
</protein>
<proteinExistence type="predicted"/>
<organism evidence="1 2">
    <name type="scientific">Flavobacterium rivuli WB 3.3-2 = DSM 21788</name>
    <dbReference type="NCBI Taxonomy" id="1121895"/>
    <lineage>
        <taxon>Bacteria</taxon>
        <taxon>Pseudomonadati</taxon>
        <taxon>Bacteroidota</taxon>
        <taxon>Flavobacteriia</taxon>
        <taxon>Flavobacteriales</taxon>
        <taxon>Flavobacteriaceae</taxon>
        <taxon>Flavobacterium</taxon>
    </lineage>
</organism>
<keyword evidence="2" id="KW-1185">Reference proteome</keyword>
<accession>A0A0A2M3X4</accession>
<gene>
    <name evidence="1" type="ORF">Q765_06660</name>
</gene>